<feature type="transmembrane region" description="Helical" evidence="4">
    <location>
        <begin position="12"/>
        <end position="39"/>
    </location>
</feature>
<keyword evidence="1 4" id="KW-0812">Transmembrane</keyword>
<feature type="transmembrane region" description="Helical" evidence="4">
    <location>
        <begin position="134"/>
        <end position="158"/>
    </location>
</feature>
<dbReference type="InterPro" id="IPR036259">
    <property type="entry name" value="MFS_trans_sf"/>
</dbReference>
<name>A0ABW4S038_9RHOB</name>
<feature type="transmembrane region" description="Helical" evidence="4">
    <location>
        <begin position="293"/>
        <end position="313"/>
    </location>
</feature>
<evidence type="ECO:0000313" key="6">
    <source>
        <dbReference type="Proteomes" id="UP001597353"/>
    </source>
</evidence>
<dbReference type="Gene3D" id="1.20.1250.20">
    <property type="entry name" value="MFS general substrate transporter like domains"/>
    <property type="match status" value="2"/>
</dbReference>
<dbReference type="InterPro" id="IPR011701">
    <property type="entry name" value="MFS"/>
</dbReference>
<dbReference type="Proteomes" id="UP001597353">
    <property type="component" value="Unassembled WGS sequence"/>
</dbReference>
<feature type="transmembrane region" description="Helical" evidence="4">
    <location>
        <begin position="164"/>
        <end position="182"/>
    </location>
</feature>
<evidence type="ECO:0000313" key="5">
    <source>
        <dbReference type="EMBL" id="MFD1910866.1"/>
    </source>
</evidence>
<feature type="transmembrane region" description="Helical" evidence="4">
    <location>
        <begin position="360"/>
        <end position="378"/>
    </location>
</feature>
<proteinExistence type="predicted"/>
<keyword evidence="2 4" id="KW-1133">Transmembrane helix</keyword>
<evidence type="ECO:0000256" key="2">
    <source>
        <dbReference type="ARBA" id="ARBA00022989"/>
    </source>
</evidence>
<sequence length="382" mass="38627">MPMQGPARPASYSLAFLSGGSSQLAAGFLGTTIPLLIGLGPGGSDLLGHVTASYSAGFALGCLTAPALIGLLGSRTAFVFCMVVQATCSLLLALVPQESWTVLRAAMGFCGAGSVVVFESWINTTAASGWRTRIFSLFNFWGRLAMMGGQALAATGWAQSAGATALPAALYLSACAALVILLGKDMRPAPRSGIAMLRAMKGVPLMSAVAITYVGAVGSTLVFMAPGWGIIAGLAPATAALLAVTVQSGSFLFQWPLAWLADNRSRQGVILAAMAVTFIAATILLLGGIASVAAIFALCAVMGGCTLPVYAIAHSSAFERAGSEAPVALSGALLLCWAAGGFLGPILAGVCMERFGPGGLFMGIGAVTLTCAGLILVLNRAR</sequence>
<feature type="transmembrane region" description="Helical" evidence="4">
    <location>
        <begin position="203"/>
        <end position="224"/>
    </location>
</feature>
<evidence type="ECO:0000256" key="1">
    <source>
        <dbReference type="ARBA" id="ARBA00022692"/>
    </source>
</evidence>
<dbReference type="PANTHER" id="PTHR23521">
    <property type="entry name" value="TRANSPORTER MFS SUPERFAMILY"/>
    <property type="match status" value="1"/>
</dbReference>
<dbReference type="SUPFAM" id="SSF103473">
    <property type="entry name" value="MFS general substrate transporter"/>
    <property type="match status" value="1"/>
</dbReference>
<feature type="transmembrane region" description="Helical" evidence="4">
    <location>
        <begin position="230"/>
        <end position="257"/>
    </location>
</feature>
<feature type="transmembrane region" description="Helical" evidence="4">
    <location>
        <begin position="51"/>
        <end position="72"/>
    </location>
</feature>
<dbReference type="Pfam" id="PF07690">
    <property type="entry name" value="MFS_1"/>
    <property type="match status" value="1"/>
</dbReference>
<feature type="transmembrane region" description="Helical" evidence="4">
    <location>
        <begin position="325"/>
        <end position="348"/>
    </location>
</feature>
<feature type="transmembrane region" description="Helical" evidence="4">
    <location>
        <begin position="101"/>
        <end position="122"/>
    </location>
</feature>
<keyword evidence="6" id="KW-1185">Reference proteome</keyword>
<accession>A0ABW4S038</accession>
<reference evidence="6" key="1">
    <citation type="journal article" date="2019" name="Int. J. Syst. Evol. Microbiol.">
        <title>The Global Catalogue of Microorganisms (GCM) 10K type strain sequencing project: providing services to taxonomists for standard genome sequencing and annotation.</title>
        <authorList>
            <consortium name="The Broad Institute Genomics Platform"/>
            <consortium name="The Broad Institute Genome Sequencing Center for Infectious Disease"/>
            <person name="Wu L."/>
            <person name="Ma J."/>
        </authorList>
    </citation>
    <scope>NUCLEOTIDE SEQUENCE [LARGE SCALE GENOMIC DNA]</scope>
    <source>
        <strain evidence="6">CGMCC 4.7242</strain>
    </source>
</reference>
<protein>
    <submittedName>
        <fullName evidence="5">MFS transporter</fullName>
    </submittedName>
</protein>
<feature type="transmembrane region" description="Helical" evidence="4">
    <location>
        <begin position="77"/>
        <end position="95"/>
    </location>
</feature>
<evidence type="ECO:0000256" key="4">
    <source>
        <dbReference type="SAM" id="Phobius"/>
    </source>
</evidence>
<gene>
    <name evidence="5" type="ORF">ACFSGJ_01395</name>
</gene>
<evidence type="ECO:0000256" key="3">
    <source>
        <dbReference type="ARBA" id="ARBA00023136"/>
    </source>
</evidence>
<organism evidence="5 6">
    <name type="scientific">Halodurantibacterium flavum</name>
    <dbReference type="NCBI Taxonomy" id="1382802"/>
    <lineage>
        <taxon>Bacteria</taxon>
        <taxon>Pseudomonadati</taxon>
        <taxon>Pseudomonadota</taxon>
        <taxon>Alphaproteobacteria</taxon>
        <taxon>Rhodobacterales</taxon>
        <taxon>Paracoccaceae</taxon>
        <taxon>Halodurantibacterium</taxon>
    </lineage>
</organism>
<feature type="transmembrane region" description="Helical" evidence="4">
    <location>
        <begin position="269"/>
        <end position="287"/>
    </location>
</feature>
<dbReference type="EMBL" id="JBHUGH010000001">
    <property type="protein sequence ID" value="MFD1910866.1"/>
    <property type="molecule type" value="Genomic_DNA"/>
</dbReference>
<dbReference type="PANTHER" id="PTHR23521:SF3">
    <property type="entry name" value="MFS TRANSPORTER"/>
    <property type="match status" value="1"/>
</dbReference>
<keyword evidence="3 4" id="KW-0472">Membrane</keyword>
<comment type="caution">
    <text evidence="5">The sequence shown here is derived from an EMBL/GenBank/DDBJ whole genome shotgun (WGS) entry which is preliminary data.</text>
</comment>